<evidence type="ECO:0000313" key="3">
    <source>
        <dbReference type="Proteomes" id="UP000792457"/>
    </source>
</evidence>
<dbReference type="Proteomes" id="UP000792457">
    <property type="component" value="Unassembled WGS sequence"/>
</dbReference>
<name>A0A8K0KRZ5_LADFU</name>
<keyword evidence="3" id="KW-1185">Reference proteome</keyword>
<protein>
    <recommendedName>
        <fullName evidence="1">Methyltransferase type 11 domain-containing protein</fullName>
    </recommendedName>
</protein>
<dbReference type="CDD" id="cd02440">
    <property type="entry name" value="AdoMet_MTases"/>
    <property type="match status" value="1"/>
</dbReference>
<dbReference type="GO" id="GO:0008757">
    <property type="term" value="F:S-adenosylmethionine-dependent methyltransferase activity"/>
    <property type="evidence" value="ECO:0007669"/>
    <property type="project" value="InterPro"/>
</dbReference>
<dbReference type="InterPro" id="IPR013216">
    <property type="entry name" value="Methyltransf_11"/>
</dbReference>
<reference evidence="2" key="1">
    <citation type="submission" date="2013-04" db="EMBL/GenBank/DDBJ databases">
        <authorList>
            <person name="Qu J."/>
            <person name="Murali S.C."/>
            <person name="Bandaranaike D."/>
            <person name="Bellair M."/>
            <person name="Blankenburg K."/>
            <person name="Chao H."/>
            <person name="Dinh H."/>
            <person name="Doddapaneni H."/>
            <person name="Downs B."/>
            <person name="Dugan-Rocha S."/>
            <person name="Elkadiri S."/>
            <person name="Gnanaolivu R.D."/>
            <person name="Hernandez B."/>
            <person name="Javaid M."/>
            <person name="Jayaseelan J.C."/>
            <person name="Lee S."/>
            <person name="Li M."/>
            <person name="Ming W."/>
            <person name="Munidasa M."/>
            <person name="Muniz J."/>
            <person name="Nguyen L."/>
            <person name="Ongeri F."/>
            <person name="Osuji N."/>
            <person name="Pu L.-L."/>
            <person name="Puazo M."/>
            <person name="Qu C."/>
            <person name="Quiroz J."/>
            <person name="Raj R."/>
            <person name="Weissenberger G."/>
            <person name="Xin Y."/>
            <person name="Zou X."/>
            <person name="Han Y."/>
            <person name="Richards S."/>
            <person name="Worley K."/>
            <person name="Muzny D."/>
            <person name="Gibbs R."/>
        </authorList>
    </citation>
    <scope>NUCLEOTIDE SEQUENCE</scope>
    <source>
        <strain evidence="2">Sampled in the wild</strain>
    </source>
</reference>
<dbReference type="Pfam" id="PF08241">
    <property type="entry name" value="Methyltransf_11"/>
    <property type="match status" value="1"/>
</dbReference>
<gene>
    <name evidence="2" type="ORF">J437_LFUL003158</name>
</gene>
<dbReference type="PANTHER" id="PTHR43591">
    <property type="entry name" value="METHYLTRANSFERASE"/>
    <property type="match status" value="1"/>
</dbReference>
<dbReference type="EMBL" id="KZ312452">
    <property type="protein sequence ID" value="KAG8240444.1"/>
    <property type="molecule type" value="Genomic_DNA"/>
</dbReference>
<dbReference type="OrthoDB" id="10039245at2759"/>
<proteinExistence type="predicted"/>
<dbReference type="AlphaFoldDB" id="A0A8K0KRZ5"/>
<feature type="domain" description="Methyltransferase type 11" evidence="1">
    <location>
        <begin position="80"/>
        <end position="175"/>
    </location>
</feature>
<accession>A0A8K0KRZ5</accession>
<dbReference type="PANTHER" id="PTHR43591:SF101">
    <property type="entry name" value="METHYLTRANSFERASE-LIKE PROTEIN 27"/>
    <property type="match status" value="1"/>
</dbReference>
<evidence type="ECO:0000313" key="2">
    <source>
        <dbReference type="EMBL" id="KAG8240444.1"/>
    </source>
</evidence>
<sequence>MNGGKKQLDADEESKRKALQGIGRVHAEGITQDELTRIYDDWAEKYDDDINSNVYKGPEYVAEALSELYKESERKSIKVLDVAAGTGRIGIALHRLGFQSFLDALEPSAKMLEILSSHNTYGKQWMDTIGLHQTDIKDNYYDAIVSSGAFGGGHIPVSAIHEMVRVVKSGGYFVIILREEYLTTTEEYSKLEPLLNKLEEGKILKRINRKVVPNYSLDNNGVIFVYQIS</sequence>
<reference evidence="2" key="2">
    <citation type="submission" date="2017-10" db="EMBL/GenBank/DDBJ databases">
        <title>Ladona fulva Genome sequencing and assembly.</title>
        <authorList>
            <person name="Murali S."/>
            <person name="Richards S."/>
            <person name="Bandaranaike D."/>
            <person name="Bellair M."/>
            <person name="Blankenburg K."/>
            <person name="Chao H."/>
            <person name="Dinh H."/>
            <person name="Doddapaneni H."/>
            <person name="Dugan-Rocha S."/>
            <person name="Elkadiri S."/>
            <person name="Gnanaolivu R."/>
            <person name="Hernandez B."/>
            <person name="Skinner E."/>
            <person name="Javaid M."/>
            <person name="Lee S."/>
            <person name="Li M."/>
            <person name="Ming W."/>
            <person name="Munidasa M."/>
            <person name="Muniz J."/>
            <person name="Nguyen L."/>
            <person name="Hughes D."/>
            <person name="Osuji N."/>
            <person name="Pu L.-L."/>
            <person name="Puazo M."/>
            <person name="Qu C."/>
            <person name="Quiroz J."/>
            <person name="Raj R."/>
            <person name="Weissenberger G."/>
            <person name="Xin Y."/>
            <person name="Zou X."/>
            <person name="Han Y."/>
            <person name="Worley K."/>
            <person name="Muzny D."/>
            <person name="Gibbs R."/>
        </authorList>
    </citation>
    <scope>NUCLEOTIDE SEQUENCE</scope>
    <source>
        <strain evidence="2">Sampled in the wild</strain>
    </source>
</reference>
<dbReference type="Gene3D" id="3.40.50.150">
    <property type="entry name" value="Vaccinia Virus protein VP39"/>
    <property type="match status" value="1"/>
</dbReference>
<comment type="caution">
    <text evidence="2">The sequence shown here is derived from an EMBL/GenBank/DDBJ whole genome shotgun (WGS) entry which is preliminary data.</text>
</comment>
<dbReference type="InterPro" id="IPR029063">
    <property type="entry name" value="SAM-dependent_MTases_sf"/>
</dbReference>
<evidence type="ECO:0000259" key="1">
    <source>
        <dbReference type="Pfam" id="PF08241"/>
    </source>
</evidence>
<dbReference type="SUPFAM" id="SSF53335">
    <property type="entry name" value="S-adenosyl-L-methionine-dependent methyltransferases"/>
    <property type="match status" value="1"/>
</dbReference>
<organism evidence="2 3">
    <name type="scientific">Ladona fulva</name>
    <name type="common">Scarce chaser dragonfly</name>
    <name type="synonym">Libellula fulva</name>
    <dbReference type="NCBI Taxonomy" id="123851"/>
    <lineage>
        <taxon>Eukaryota</taxon>
        <taxon>Metazoa</taxon>
        <taxon>Ecdysozoa</taxon>
        <taxon>Arthropoda</taxon>
        <taxon>Hexapoda</taxon>
        <taxon>Insecta</taxon>
        <taxon>Pterygota</taxon>
        <taxon>Palaeoptera</taxon>
        <taxon>Odonata</taxon>
        <taxon>Epiprocta</taxon>
        <taxon>Anisoptera</taxon>
        <taxon>Libelluloidea</taxon>
        <taxon>Libellulidae</taxon>
        <taxon>Ladona</taxon>
    </lineage>
</organism>